<organism evidence="2 3">
    <name type="scientific">Mycena pura</name>
    <dbReference type="NCBI Taxonomy" id="153505"/>
    <lineage>
        <taxon>Eukaryota</taxon>
        <taxon>Fungi</taxon>
        <taxon>Dikarya</taxon>
        <taxon>Basidiomycota</taxon>
        <taxon>Agaricomycotina</taxon>
        <taxon>Agaricomycetes</taxon>
        <taxon>Agaricomycetidae</taxon>
        <taxon>Agaricales</taxon>
        <taxon>Marasmiineae</taxon>
        <taxon>Mycenaceae</taxon>
        <taxon>Mycena</taxon>
    </lineage>
</organism>
<evidence type="ECO:0000313" key="2">
    <source>
        <dbReference type="EMBL" id="KAJ7199421.1"/>
    </source>
</evidence>
<dbReference type="AlphaFoldDB" id="A0AAD6YAK1"/>
<sequence length="244" mass="26170">MWMSAVSTISSVTASGAGRTLSGSTMGFGQRPGKGVDLPWNGLNEFRVAFPPSSTSLGAHGVHSHRSGKRESGWDDNGEPVSQRHVVTALTSWYISPLWIPLDNPALAPVTANLPSPHLLPEPTLCSPSQMFSSKFKQPGGQHLIAGRSSNVKEFNLGLSDEQAGGRAARGRRRAQATAQRYNQAGVRTLRSAFASNPLDTTSHCTTSPPVTQTPPAREVFYEVHTALRPLISGIQTRGQVHKN</sequence>
<proteinExistence type="predicted"/>
<evidence type="ECO:0000313" key="3">
    <source>
        <dbReference type="Proteomes" id="UP001219525"/>
    </source>
</evidence>
<name>A0AAD6YAK1_9AGAR</name>
<comment type="caution">
    <text evidence="2">The sequence shown here is derived from an EMBL/GenBank/DDBJ whole genome shotgun (WGS) entry which is preliminary data.</text>
</comment>
<gene>
    <name evidence="2" type="ORF">GGX14DRAFT_401368</name>
</gene>
<evidence type="ECO:0000256" key="1">
    <source>
        <dbReference type="SAM" id="MobiDB-lite"/>
    </source>
</evidence>
<dbReference type="Proteomes" id="UP001219525">
    <property type="component" value="Unassembled WGS sequence"/>
</dbReference>
<accession>A0AAD6YAK1</accession>
<keyword evidence="3" id="KW-1185">Reference proteome</keyword>
<reference evidence="2" key="1">
    <citation type="submission" date="2023-03" db="EMBL/GenBank/DDBJ databases">
        <title>Massive genome expansion in bonnet fungi (Mycena s.s.) driven by repeated elements and novel gene families across ecological guilds.</title>
        <authorList>
            <consortium name="Lawrence Berkeley National Laboratory"/>
            <person name="Harder C.B."/>
            <person name="Miyauchi S."/>
            <person name="Viragh M."/>
            <person name="Kuo A."/>
            <person name="Thoen E."/>
            <person name="Andreopoulos B."/>
            <person name="Lu D."/>
            <person name="Skrede I."/>
            <person name="Drula E."/>
            <person name="Henrissat B."/>
            <person name="Morin E."/>
            <person name="Kohler A."/>
            <person name="Barry K."/>
            <person name="LaButti K."/>
            <person name="Morin E."/>
            <person name="Salamov A."/>
            <person name="Lipzen A."/>
            <person name="Mereny Z."/>
            <person name="Hegedus B."/>
            <person name="Baldrian P."/>
            <person name="Stursova M."/>
            <person name="Weitz H."/>
            <person name="Taylor A."/>
            <person name="Grigoriev I.V."/>
            <person name="Nagy L.G."/>
            <person name="Martin F."/>
            <person name="Kauserud H."/>
        </authorList>
    </citation>
    <scope>NUCLEOTIDE SEQUENCE</scope>
    <source>
        <strain evidence="2">9144</strain>
    </source>
</reference>
<protein>
    <submittedName>
        <fullName evidence="2">Uncharacterized protein</fullName>
    </submittedName>
</protein>
<dbReference type="EMBL" id="JARJCW010000068">
    <property type="protein sequence ID" value="KAJ7199421.1"/>
    <property type="molecule type" value="Genomic_DNA"/>
</dbReference>
<feature type="region of interest" description="Disordered" evidence="1">
    <location>
        <begin position="56"/>
        <end position="80"/>
    </location>
</feature>